<keyword evidence="3" id="KW-1185">Reference proteome</keyword>
<gene>
    <name evidence="2" type="ORF">HMN09_01310200</name>
</gene>
<evidence type="ECO:0000256" key="1">
    <source>
        <dbReference type="SAM" id="MobiDB-lite"/>
    </source>
</evidence>
<dbReference type="Proteomes" id="UP000613580">
    <property type="component" value="Unassembled WGS sequence"/>
</dbReference>
<proteinExistence type="predicted"/>
<accession>A0A8H6S104</accession>
<comment type="caution">
    <text evidence="2">The sequence shown here is derived from an EMBL/GenBank/DDBJ whole genome shotgun (WGS) entry which is preliminary data.</text>
</comment>
<protein>
    <submittedName>
        <fullName evidence="2">Uncharacterized protein</fullName>
    </submittedName>
</protein>
<feature type="region of interest" description="Disordered" evidence="1">
    <location>
        <begin position="244"/>
        <end position="282"/>
    </location>
</feature>
<feature type="compositionally biased region" description="Low complexity" evidence="1">
    <location>
        <begin position="246"/>
        <end position="268"/>
    </location>
</feature>
<evidence type="ECO:0000313" key="2">
    <source>
        <dbReference type="EMBL" id="KAF7290051.1"/>
    </source>
</evidence>
<feature type="compositionally biased region" description="Acidic residues" evidence="1">
    <location>
        <begin position="169"/>
        <end position="191"/>
    </location>
</feature>
<organism evidence="2 3">
    <name type="scientific">Mycena chlorophos</name>
    <name type="common">Agaric fungus</name>
    <name type="synonym">Agaricus chlorophos</name>
    <dbReference type="NCBI Taxonomy" id="658473"/>
    <lineage>
        <taxon>Eukaryota</taxon>
        <taxon>Fungi</taxon>
        <taxon>Dikarya</taxon>
        <taxon>Basidiomycota</taxon>
        <taxon>Agaricomycotina</taxon>
        <taxon>Agaricomycetes</taxon>
        <taxon>Agaricomycetidae</taxon>
        <taxon>Agaricales</taxon>
        <taxon>Marasmiineae</taxon>
        <taxon>Mycenaceae</taxon>
        <taxon>Mycena</taxon>
    </lineage>
</organism>
<evidence type="ECO:0000313" key="3">
    <source>
        <dbReference type="Proteomes" id="UP000613580"/>
    </source>
</evidence>
<feature type="compositionally biased region" description="Polar residues" evidence="1">
    <location>
        <begin position="413"/>
        <end position="436"/>
    </location>
</feature>
<name>A0A8H6S104_MYCCL</name>
<dbReference type="AlphaFoldDB" id="A0A8H6S104"/>
<reference evidence="2" key="1">
    <citation type="submission" date="2020-05" db="EMBL/GenBank/DDBJ databases">
        <title>Mycena genomes resolve the evolution of fungal bioluminescence.</title>
        <authorList>
            <person name="Tsai I.J."/>
        </authorList>
    </citation>
    <scope>NUCLEOTIDE SEQUENCE</scope>
    <source>
        <strain evidence="2">110903Hualien_Pintung</strain>
    </source>
</reference>
<dbReference type="OrthoDB" id="3066350at2759"/>
<dbReference type="EMBL" id="JACAZE010000027">
    <property type="protein sequence ID" value="KAF7290051.1"/>
    <property type="molecule type" value="Genomic_DNA"/>
</dbReference>
<feature type="region of interest" description="Disordered" evidence="1">
    <location>
        <begin position="165"/>
        <end position="228"/>
    </location>
</feature>
<feature type="region of interest" description="Disordered" evidence="1">
    <location>
        <begin position="379"/>
        <end position="445"/>
    </location>
</feature>
<sequence>MRSSLGKGTRRGFGRELSVRCLRRLPQDEREGYLARAKAECDEENAEYDAALRRPPDLTPEGIQKVLNNMADFAGQVIQEIHKHTNWHATLIYGGPDPSKGGANLRATFIHWSESHRARSALGKLGRKAFQQSLAVFWRVSADGLFARGLLCGWVAGLRPLYASHDSDSESSDDGAEESEEDCAEDYDDDPFFDRVPVKRTATARQAATKRRKNSNWPRPSCPSPNAPSRLIFLARRQFRCRHARSSGSASPSPSPLAVASAAPSSLPNGDESSEMDVDTESGSVFSFGSAPMLGSSTWSEPTTPLGIHPRRLSPTPSTFSSLAGAVPDIEELARSPAAGASVVVPSFSRPKRFGRWIILGGVLVGCSVDDACGHDLQPSGSALRSDDLGDIPAPPAERPGVSQPVGTVEIQDVSQTAPPKKTQGVSRTAATQPEPEQSLRRSQRNAALEVARPTGPRAACPEDAASWFQARYRQLTETELGLEFDSLISAWVRIESESLFRTCKDKLALDHCPQGLLKWHRAGGKDSPIIPRGRLGAFMNAFRDWWDGLQPSWRKKDVRGRWKRVTYGCGGRQWGRLFTWGDHGFDIIVAGLYMWGCSVEEGSPMHEAWGVALADAIWVFEGIAAHYAEFERGNW</sequence>